<dbReference type="CDD" id="cd00238">
    <property type="entry name" value="ERp29c"/>
    <property type="match status" value="1"/>
</dbReference>
<keyword evidence="14" id="KW-1133">Transmembrane helix</keyword>
<dbReference type="FunFam" id="3.40.30.10:FF:000032">
    <property type="entry name" value="Protein disulfide-isomerase A6 homolog"/>
    <property type="match status" value="1"/>
</dbReference>
<dbReference type="InterPro" id="IPR036249">
    <property type="entry name" value="Thioredoxin-like_sf"/>
</dbReference>
<keyword evidence="7" id="KW-0677">Repeat</keyword>
<feature type="transmembrane region" description="Helical" evidence="14">
    <location>
        <begin position="800"/>
        <end position="818"/>
    </location>
</feature>
<dbReference type="GO" id="GO:0006606">
    <property type="term" value="P:protein import into nucleus"/>
    <property type="evidence" value="ECO:0007669"/>
    <property type="project" value="TreeGrafter"/>
</dbReference>
<evidence type="ECO:0000256" key="14">
    <source>
        <dbReference type="SAM" id="Phobius"/>
    </source>
</evidence>
<comment type="subcellular location">
    <subcellularLocation>
        <location evidence="2">Nucleus envelope</location>
    </subcellularLocation>
</comment>
<comment type="similarity">
    <text evidence="3 12">Belongs to the protein disulfide isomerase family.</text>
</comment>
<sequence>MALLERPKQKKKSDLERLASETFDEYPEIEFEHITPPPLFSEPLFAMTGDRDAEQLRDALSTQAKSLKYVGLLALDSLLRQIVNDHEVGHSRERTVSGSLRKSFRRMSDSSLHDKETVTAAVLGAGRGDILGSIAANAHKIAPSGGVDMRRAESPPANPTLYEVQERLDANAPLERGDDYNLACALAALLNYIYTIIELLEKHQAADPDAITVQPEATPLQTFNVYTALCQELSSLQSQRPMMSASPLQECVALWNEIDRLMIIVTRLAQDRPASDILPTYSDLSSHLNDNEKHNLPDYARDPEKTHRDLENVLLAIERVISVAPRLNNQCVELTEEQAKLLATHVVCKAVNGLSLDRRSSTDSIMKYATINILVEQITKSAKRSLNNQRVELSQQQVQRFEIAKLNGILERIEKGRFKHQDWLSPEQRLLEDMTELTNTLNSIEDPKMVAQRFILSDNKEMNMQINAVMQKVDRSSTRRLDNQDAEYVKPSARKKRDMDDLDKMLAQFERMHSPLDTQRAEVKPKLKSHRRYAAGIAALLSVVLIWVGSSFLMSSLFADRAYNKPFFVTYLNTASFSLYLIPTCLARRKKAPEHAPLDSEQVRLLTPPQDEFETSSSHPSPPPLNATAMPHPDTANKLSARETAKLSLTFCMLWFLANWSTNSSLAYTTVGSSTILSSMSGLFTLAIGSWFKIETFNMVKLAAVLITLLGVILVSHDGPAIPSDPIPSIPTPASSTLLGDMLALIGAFFYGCYTVLLKLRIKDESRVDMPLFFGFVGAFNVVLLWPVFGLLHVLGIEQFALPSTGTIWGMVIINALIGTFLSDYMWLLAVLMTSPLVVTLGLSLTIVDPEIPQIERGLEQIENQSRKLVSLSHRQEQEGADTRAHYFLASGGVNAHQLSKNLNTINFSTTFEPAQPTYDTDIEGFLRQQQDLIIMNTVEESRRRTLEAFEKSFEQYLYNDWDQMRKDIFAELGESGAAGESSGFSEPVTGVGMKDITHTQSSAVRARVSAYAEVIRNLNDNRLTHTEIGIVNACKSVLDQLGDSRSTPLAESFQMLASVIHERRTVNGELRGEALNEAEYAQAYLDSHHDSLERRRLRMTFVKGAIQYMEDSFMAYVDKAIASNPHEANLGGVPSIHNKITAYLNVKFKRLGAWNKPNLEIVNNVPIWAHLFYLIRGGHGKAALAFARENEAQLAKLEQGFLLYLQAYMDSDDHSLLADYNQRLRYLSDSSDPFKLALYKIIGRCEIRKKASPDVIPSWQDYLWLQLTLVRETEYEQNPQDRYTLHDLQASILKAGPQHYDRKGDDPFAYLQNLILTAQFERAVAYLYTIEQYQLDAVHLAICLAYYGLIHLPSSPNSSDSGLFSVGQENQGNEISQLDFTSLIYEYTRQFPAVEAEKALHYLYLLCLFDGHQGMIGREQVKLCHRYIRDLILESREFVTLLGEDRPEGRVPGVIEKYLDLIKIANTREFLNQITKQAAEKSNVDGRFKDAVAMYNLAEDYNSVVAVINKHLGDALLRPNMKWSSTASEGSAEDVKNQAEMIMKYYEKDAYKWSQITDQNRETCVQLCLLLQAMKKYAEGEYSSALEGIRSTNLIPLDGDMSLMVRKAEEYRLHEEAIARTFPEILVTTMTILHKKFTELKKGPYGDLSRQNNLAHIRRQARNVMIFAGMIRYRMPADTYARLNRATSKIYVVYVDAVINHVDGYTRANLRAKDVVASCSQTAIGYAKSIFFVLAAVNLALVGFDYYKGGPLVTTLVSNVQSISPEKIAGSVTNAFTQLQQVKQPADVLDILKGFGNDIGLKFSGSSSPVLDGNVWALDTSSFDKVIDGSKPALVEFYAPWCGHCKNLAPVYAELGDAYQYAQDQVVIAKVDADAHRDLGQRFGVQGFPTLKWFPKGVTSPDQVEAYSGGRDLESLSAFIRDKTGLRARVKPVRSDVRVLVDSTFGDIVMDKEKNVLVEFYAPWCGHCKNLAPTYEKVGFAFANEGDCIVAKIDGDSQTETAGRYEVAGFPTIKFFPKGEDKTPIDYEGGRSEADFIKFLNEKCGTHRVVGGGLDAEAGKIAELDTIAEKFVKAKEADRQTLQAEAKQIASVNKSRYADYYAKVMEKVLENGDAFLRKEKGRLDKISSKGTVTPAKMDEFTIRKNILASFSA</sequence>
<dbReference type="PRINTS" id="PR00421">
    <property type="entry name" value="THIOREDOXIN"/>
</dbReference>
<evidence type="ECO:0000256" key="12">
    <source>
        <dbReference type="RuleBase" id="RU004208"/>
    </source>
</evidence>
<dbReference type="Pfam" id="PF07749">
    <property type="entry name" value="ERp29"/>
    <property type="match status" value="1"/>
</dbReference>
<accession>A0A261Y3W8</accession>
<evidence type="ECO:0000256" key="11">
    <source>
        <dbReference type="ARBA" id="ARBA00023284"/>
    </source>
</evidence>
<feature type="region of interest" description="Disordered" evidence="13">
    <location>
        <begin position="609"/>
        <end position="634"/>
    </location>
</feature>
<dbReference type="GO" id="GO:0003756">
    <property type="term" value="F:protein disulfide isomerase activity"/>
    <property type="evidence" value="ECO:0007669"/>
    <property type="project" value="UniProtKB-EC"/>
</dbReference>
<keyword evidence="9" id="KW-0413">Isomerase</keyword>
<evidence type="ECO:0000256" key="8">
    <source>
        <dbReference type="ARBA" id="ARBA00023157"/>
    </source>
</evidence>
<evidence type="ECO:0000256" key="9">
    <source>
        <dbReference type="ARBA" id="ARBA00023235"/>
    </source>
</evidence>
<dbReference type="PROSITE" id="PS00194">
    <property type="entry name" value="THIOREDOXIN_1"/>
    <property type="match status" value="2"/>
</dbReference>
<dbReference type="SUPFAM" id="SSF47933">
    <property type="entry name" value="ERP29 C domain-like"/>
    <property type="match status" value="1"/>
</dbReference>
<dbReference type="InterPro" id="IPR036356">
    <property type="entry name" value="ERp29_C_sf"/>
</dbReference>
<dbReference type="Pfam" id="PF00085">
    <property type="entry name" value="Thioredoxin"/>
    <property type="match status" value="2"/>
</dbReference>
<dbReference type="NCBIfam" id="TIGR01126">
    <property type="entry name" value="pdi_dom"/>
    <property type="match status" value="2"/>
</dbReference>
<evidence type="ECO:0000256" key="10">
    <source>
        <dbReference type="ARBA" id="ARBA00023242"/>
    </source>
</evidence>
<dbReference type="EC" id="5.3.4.1" evidence="5"/>
<evidence type="ECO:0000256" key="4">
    <source>
        <dbReference type="ARBA" id="ARBA00010186"/>
    </source>
</evidence>
<feature type="transmembrane region" description="Helical" evidence="14">
    <location>
        <begin position="772"/>
        <end position="794"/>
    </location>
</feature>
<keyword evidence="14" id="KW-0472">Membrane</keyword>
<keyword evidence="8" id="KW-1015">Disulfide bond</keyword>
<evidence type="ECO:0000313" key="17">
    <source>
        <dbReference type="Proteomes" id="UP000242875"/>
    </source>
</evidence>
<evidence type="ECO:0000256" key="7">
    <source>
        <dbReference type="ARBA" id="ARBA00022737"/>
    </source>
</evidence>
<dbReference type="InterPro" id="IPR017937">
    <property type="entry name" value="Thioredoxin_CS"/>
</dbReference>
<evidence type="ECO:0000259" key="15">
    <source>
        <dbReference type="PROSITE" id="PS51352"/>
    </source>
</evidence>
<keyword evidence="6" id="KW-0732">Signal</keyword>
<gene>
    <name evidence="16" type="ORF">BZG36_01960</name>
</gene>
<keyword evidence="14" id="KW-0812">Transmembrane</keyword>
<dbReference type="PROSITE" id="PS51352">
    <property type="entry name" value="THIOREDOXIN_2"/>
    <property type="match status" value="2"/>
</dbReference>
<dbReference type="PANTHER" id="PTHR11225:SF4">
    <property type="entry name" value="NUCLEAR PORE COMPLEX PROTEIN NUP93"/>
    <property type="match status" value="1"/>
</dbReference>
<dbReference type="SUPFAM" id="SSF52833">
    <property type="entry name" value="Thioredoxin-like"/>
    <property type="match status" value="2"/>
</dbReference>
<dbReference type="InterPro" id="IPR037185">
    <property type="entry name" value="EmrE-like"/>
</dbReference>
<protein>
    <recommendedName>
        <fullName evidence="5">protein disulfide-isomerase</fullName>
        <ecNumber evidence="5">5.3.4.1</ecNumber>
    </recommendedName>
</protein>
<dbReference type="GO" id="GO:0016973">
    <property type="term" value="P:poly(A)+ mRNA export from nucleus"/>
    <property type="evidence" value="ECO:0007669"/>
    <property type="project" value="TreeGrafter"/>
</dbReference>
<dbReference type="EMBL" id="MVBO01000018">
    <property type="protein sequence ID" value="OZJ05272.1"/>
    <property type="molecule type" value="Genomic_DNA"/>
</dbReference>
<evidence type="ECO:0000256" key="3">
    <source>
        <dbReference type="ARBA" id="ARBA00006347"/>
    </source>
</evidence>
<evidence type="ECO:0000256" key="13">
    <source>
        <dbReference type="SAM" id="MobiDB-lite"/>
    </source>
</evidence>
<dbReference type="Gene3D" id="1.20.1150.12">
    <property type="entry name" value="Endoplasmic reticulum resident protein 29, C-terminal domain"/>
    <property type="match status" value="1"/>
</dbReference>
<dbReference type="InterPro" id="IPR007231">
    <property type="entry name" value="Nucleoporin_int_Nup93/Nic96"/>
</dbReference>
<keyword evidence="10" id="KW-0539">Nucleus</keyword>
<feature type="transmembrane region" description="Helical" evidence="14">
    <location>
        <begin position="737"/>
        <end position="760"/>
    </location>
</feature>
<dbReference type="SUPFAM" id="SSF103481">
    <property type="entry name" value="Multidrug resistance efflux transporter EmrE"/>
    <property type="match status" value="1"/>
</dbReference>
<dbReference type="CDD" id="cd02998">
    <property type="entry name" value="PDI_a_ERp38"/>
    <property type="match status" value="2"/>
</dbReference>
<dbReference type="InterPro" id="IPR005788">
    <property type="entry name" value="PDI_thioredoxin-like_dom"/>
</dbReference>
<dbReference type="Proteomes" id="UP000242875">
    <property type="component" value="Unassembled WGS sequence"/>
</dbReference>
<dbReference type="OrthoDB" id="10264505at2759"/>
<organism evidence="16 17">
    <name type="scientific">Bifiguratus adelaidae</name>
    <dbReference type="NCBI Taxonomy" id="1938954"/>
    <lineage>
        <taxon>Eukaryota</taxon>
        <taxon>Fungi</taxon>
        <taxon>Fungi incertae sedis</taxon>
        <taxon>Mucoromycota</taxon>
        <taxon>Mucoromycotina</taxon>
        <taxon>Endogonomycetes</taxon>
        <taxon>Endogonales</taxon>
        <taxon>Endogonales incertae sedis</taxon>
        <taxon>Bifiguratus</taxon>
    </lineage>
</organism>
<dbReference type="GO" id="GO:0005643">
    <property type="term" value="C:nuclear pore"/>
    <property type="evidence" value="ECO:0007669"/>
    <property type="project" value="InterPro"/>
</dbReference>
<evidence type="ECO:0000256" key="6">
    <source>
        <dbReference type="ARBA" id="ARBA00022729"/>
    </source>
</evidence>
<dbReference type="Pfam" id="PF04097">
    <property type="entry name" value="Nic96"/>
    <property type="match status" value="1"/>
</dbReference>
<evidence type="ECO:0000256" key="1">
    <source>
        <dbReference type="ARBA" id="ARBA00001182"/>
    </source>
</evidence>
<feature type="domain" description="Thioredoxin" evidence="15">
    <location>
        <begin position="1929"/>
        <end position="2046"/>
    </location>
</feature>
<comment type="catalytic activity">
    <reaction evidence="1">
        <text>Catalyzes the rearrangement of -S-S- bonds in proteins.</text>
        <dbReference type="EC" id="5.3.4.1"/>
    </reaction>
</comment>
<feature type="transmembrane region" description="Helical" evidence="14">
    <location>
        <begin position="825"/>
        <end position="848"/>
    </location>
</feature>
<keyword evidence="11" id="KW-0676">Redox-active center</keyword>
<feature type="transmembrane region" description="Helical" evidence="14">
    <location>
        <begin position="699"/>
        <end position="717"/>
    </location>
</feature>
<feature type="transmembrane region" description="Helical" evidence="14">
    <location>
        <begin position="666"/>
        <end position="692"/>
    </location>
</feature>
<comment type="caution">
    <text evidence="16">The sequence shown here is derived from an EMBL/GenBank/DDBJ whole genome shotgun (WGS) entry which is preliminary data.</text>
</comment>
<dbReference type="GO" id="GO:0017056">
    <property type="term" value="F:structural constituent of nuclear pore"/>
    <property type="evidence" value="ECO:0007669"/>
    <property type="project" value="InterPro"/>
</dbReference>
<dbReference type="InterPro" id="IPR011679">
    <property type="entry name" value="ERp29_C"/>
</dbReference>
<dbReference type="Gene3D" id="3.40.30.10">
    <property type="entry name" value="Glutaredoxin"/>
    <property type="match status" value="2"/>
</dbReference>
<name>A0A261Y3W8_9FUNG</name>
<reference evidence="16 17" key="1">
    <citation type="journal article" date="2017" name="Mycologia">
        <title>Bifiguratus adelaidae, gen. et sp. nov., a new member of Mucoromycotina in endophytic and soil-dwelling habitats.</title>
        <authorList>
            <person name="Torres-Cruz T.J."/>
            <person name="Billingsley Tobias T.L."/>
            <person name="Almatruk M."/>
            <person name="Hesse C."/>
            <person name="Kuske C.R."/>
            <person name="Desiro A."/>
            <person name="Benucci G.M."/>
            <person name="Bonito G."/>
            <person name="Stajich J.E."/>
            <person name="Dunlap C."/>
            <person name="Arnold A.E."/>
            <person name="Porras-Alfaro A."/>
        </authorList>
    </citation>
    <scope>NUCLEOTIDE SEQUENCE [LARGE SCALE GENOMIC DNA]</scope>
    <source>
        <strain evidence="16 17">AZ0501</strain>
    </source>
</reference>
<keyword evidence="17" id="KW-1185">Reference proteome</keyword>
<comment type="similarity">
    <text evidence="4">Belongs to the nucleoporin interacting component (NIC) family.</text>
</comment>
<dbReference type="InterPro" id="IPR013766">
    <property type="entry name" value="Thioredoxin_domain"/>
</dbReference>
<dbReference type="PANTHER" id="PTHR11225">
    <property type="entry name" value="NUCLEAR PORE COMPLEX PROTEIN NUP93 NUCLEOPORIN NUP93 DEAD EYE PROTEIN"/>
    <property type="match status" value="1"/>
</dbReference>
<dbReference type="GO" id="GO:0005783">
    <property type="term" value="C:endoplasmic reticulum"/>
    <property type="evidence" value="ECO:0007669"/>
    <property type="project" value="InterPro"/>
</dbReference>
<evidence type="ECO:0000313" key="16">
    <source>
        <dbReference type="EMBL" id="OZJ05272.1"/>
    </source>
</evidence>
<evidence type="ECO:0000256" key="5">
    <source>
        <dbReference type="ARBA" id="ARBA00012723"/>
    </source>
</evidence>
<feature type="transmembrane region" description="Helical" evidence="14">
    <location>
        <begin position="567"/>
        <end position="587"/>
    </location>
</feature>
<feature type="domain" description="Thioredoxin" evidence="15">
    <location>
        <begin position="1798"/>
        <end position="1926"/>
    </location>
</feature>
<evidence type="ECO:0000256" key="2">
    <source>
        <dbReference type="ARBA" id="ARBA00004259"/>
    </source>
</evidence>
<proteinExistence type="inferred from homology"/>
<feature type="transmembrane region" description="Helical" evidence="14">
    <location>
        <begin position="533"/>
        <end position="555"/>
    </location>
</feature>